<dbReference type="AlphaFoldDB" id="A0A7H0GKP4"/>
<protein>
    <submittedName>
        <fullName evidence="3">IPTL-CTERM sorting domain-containing protein</fullName>
    </submittedName>
</protein>
<sequence length="91" mass="9378">MARRAGGHVRGPGTTVTNVITPGTDFTTGEGQVATPATATLTCLGEPPVNPPDPGSATAVPTLSQWGLMVLSLVLGAAAWTQRRTPQTRRK</sequence>
<feature type="compositionally biased region" description="Polar residues" evidence="1">
    <location>
        <begin position="14"/>
        <end position="31"/>
    </location>
</feature>
<gene>
    <name evidence="3" type="ORF">H9K75_01200</name>
</gene>
<dbReference type="Proteomes" id="UP000516028">
    <property type="component" value="Chromosome"/>
</dbReference>
<dbReference type="Pfam" id="PF18203">
    <property type="entry name" value="IPTL-CTERM"/>
    <property type="match status" value="1"/>
</dbReference>
<evidence type="ECO:0000259" key="2">
    <source>
        <dbReference type="Pfam" id="PF18203"/>
    </source>
</evidence>
<name>A0A7H0GKP4_9BURK</name>
<proteinExistence type="predicted"/>
<dbReference type="NCBIfam" id="TIGR04174">
    <property type="entry name" value="IPTL_CTERM"/>
    <property type="match status" value="1"/>
</dbReference>
<dbReference type="EMBL" id="CP060783">
    <property type="protein sequence ID" value="QNP48860.1"/>
    <property type="molecule type" value="Genomic_DNA"/>
</dbReference>
<feature type="domain" description="IPTL-CTERM protein sorting" evidence="2">
    <location>
        <begin position="58"/>
        <end position="84"/>
    </location>
</feature>
<organism evidence="3 4">
    <name type="scientific">Diaphorobacter aerolatus</name>
    <dbReference type="NCBI Taxonomy" id="1288495"/>
    <lineage>
        <taxon>Bacteria</taxon>
        <taxon>Pseudomonadati</taxon>
        <taxon>Pseudomonadota</taxon>
        <taxon>Betaproteobacteria</taxon>
        <taxon>Burkholderiales</taxon>
        <taxon>Comamonadaceae</taxon>
        <taxon>Diaphorobacter</taxon>
    </lineage>
</organism>
<accession>A0A7H0GKP4</accession>
<dbReference type="RefSeq" id="WP_187724453.1">
    <property type="nucleotide sequence ID" value="NZ_CP060783.1"/>
</dbReference>
<dbReference type="InterPro" id="IPR026442">
    <property type="entry name" value="IPTL_CTERM"/>
</dbReference>
<evidence type="ECO:0000313" key="4">
    <source>
        <dbReference type="Proteomes" id="UP000516028"/>
    </source>
</evidence>
<dbReference type="KEGG" id="daer:H9K75_01200"/>
<reference evidence="3 4" key="1">
    <citation type="submission" date="2020-08" db="EMBL/GenBank/DDBJ databases">
        <title>Genome sequence of Diaphorobacter aerolatus KACC 16536T.</title>
        <authorList>
            <person name="Hyun D.-W."/>
            <person name="Bae J.-W."/>
        </authorList>
    </citation>
    <scope>NUCLEOTIDE SEQUENCE [LARGE SCALE GENOMIC DNA]</scope>
    <source>
        <strain evidence="3 4">KACC 16536</strain>
    </source>
</reference>
<feature type="region of interest" description="Disordered" evidence="1">
    <location>
        <begin position="1"/>
        <end position="31"/>
    </location>
</feature>
<evidence type="ECO:0000313" key="3">
    <source>
        <dbReference type="EMBL" id="QNP48860.1"/>
    </source>
</evidence>
<evidence type="ECO:0000256" key="1">
    <source>
        <dbReference type="SAM" id="MobiDB-lite"/>
    </source>
</evidence>
<keyword evidence="4" id="KW-1185">Reference proteome</keyword>